<dbReference type="InterPro" id="IPR036396">
    <property type="entry name" value="Cyt_P450_sf"/>
</dbReference>
<dbReference type="GO" id="GO:0004497">
    <property type="term" value="F:monooxygenase activity"/>
    <property type="evidence" value="ECO:0007669"/>
    <property type="project" value="InterPro"/>
</dbReference>
<comment type="caution">
    <text evidence="1">The sequence shown here is derived from an EMBL/GenBank/DDBJ whole genome shotgun (WGS) entry which is preliminary data.</text>
</comment>
<dbReference type="Pfam" id="PF00067">
    <property type="entry name" value="p450"/>
    <property type="match status" value="1"/>
</dbReference>
<dbReference type="Gene3D" id="1.10.630.10">
    <property type="entry name" value="Cytochrome P450"/>
    <property type="match status" value="1"/>
</dbReference>
<proteinExistence type="predicted"/>
<accession>A0A8H8BW72</accession>
<dbReference type="GO" id="GO:0020037">
    <property type="term" value="F:heme binding"/>
    <property type="evidence" value="ECO:0007669"/>
    <property type="project" value="InterPro"/>
</dbReference>
<evidence type="ECO:0000313" key="2">
    <source>
        <dbReference type="Proteomes" id="UP000664132"/>
    </source>
</evidence>
<reference evidence="1" key="1">
    <citation type="submission" date="2021-02" db="EMBL/GenBank/DDBJ databases">
        <title>Genome sequence Cadophora malorum strain M34.</title>
        <authorList>
            <person name="Stefanovic E."/>
            <person name="Vu D."/>
            <person name="Scully C."/>
            <person name="Dijksterhuis J."/>
            <person name="Roader J."/>
            <person name="Houbraken J."/>
        </authorList>
    </citation>
    <scope>NUCLEOTIDE SEQUENCE</scope>
    <source>
        <strain evidence="1">M34</strain>
    </source>
</reference>
<name>A0A8H8BW72_9HELO</name>
<protein>
    <recommendedName>
        <fullName evidence="3">Cytochrome P450</fullName>
    </recommendedName>
</protein>
<dbReference type="AlphaFoldDB" id="A0A8H8BW72"/>
<dbReference type="InterPro" id="IPR050121">
    <property type="entry name" value="Cytochrome_P450_monoxygenase"/>
</dbReference>
<dbReference type="GO" id="GO:0005506">
    <property type="term" value="F:iron ion binding"/>
    <property type="evidence" value="ECO:0007669"/>
    <property type="project" value="InterPro"/>
</dbReference>
<dbReference type="SUPFAM" id="SSF48264">
    <property type="entry name" value="Cytochrome P450"/>
    <property type="match status" value="1"/>
</dbReference>
<sequence>MKRAFFQQIDGIRSGTKLSHSESSYVTIFHEILSSKLPEQEKTTLRLTDEAELIVGAGTETTGWTLSIAVFHLLDSPAVLRKLKKELRTVDPGCLGQTPIPTLQSLPYLSAIINESLRLSYETSQRLQRVFPHPVIFEPSKCGMAWTTPAGTASLAAVFAKFGSVAVRDKKDIGILKLSNMTIDDVKLWGDCFLPIQKPGSRGVRITVEE</sequence>
<dbReference type="PANTHER" id="PTHR24305">
    <property type="entry name" value="CYTOCHROME P450"/>
    <property type="match status" value="1"/>
</dbReference>
<dbReference type="PANTHER" id="PTHR24305:SF231">
    <property type="entry name" value="P450, PUTATIVE (EUROFUNG)-RELATED"/>
    <property type="match status" value="1"/>
</dbReference>
<gene>
    <name evidence="1" type="ORF">IFR04_000834</name>
</gene>
<dbReference type="EMBL" id="JAFJYH010000005">
    <property type="protein sequence ID" value="KAG4426127.1"/>
    <property type="molecule type" value="Genomic_DNA"/>
</dbReference>
<evidence type="ECO:0000313" key="1">
    <source>
        <dbReference type="EMBL" id="KAG4426127.1"/>
    </source>
</evidence>
<dbReference type="Proteomes" id="UP000664132">
    <property type="component" value="Unassembled WGS sequence"/>
</dbReference>
<evidence type="ECO:0008006" key="3">
    <source>
        <dbReference type="Google" id="ProtNLM"/>
    </source>
</evidence>
<keyword evidence="2" id="KW-1185">Reference proteome</keyword>
<dbReference type="GO" id="GO:0016705">
    <property type="term" value="F:oxidoreductase activity, acting on paired donors, with incorporation or reduction of molecular oxygen"/>
    <property type="evidence" value="ECO:0007669"/>
    <property type="project" value="InterPro"/>
</dbReference>
<organism evidence="1 2">
    <name type="scientific">Cadophora malorum</name>
    <dbReference type="NCBI Taxonomy" id="108018"/>
    <lineage>
        <taxon>Eukaryota</taxon>
        <taxon>Fungi</taxon>
        <taxon>Dikarya</taxon>
        <taxon>Ascomycota</taxon>
        <taxon>Pezizomycotina</taxon>
        <taxon>Leotiomycetes</taxon>
        <taxon>Helotiales</taxon>
        <taxon>Ploettnerulaceae</taxon>
        <taxon>Cadophora</taxon>
    </lineage>
</organism>
<dbReference type="OrthoDB" id="3945418at2759"/>
<dbReference type="InterPro" id="IPR001128">
    <property type="entry name" value="Cyt_P450"/>
</dbReference>